<name>S3CU21_GLAL2</name>
<feature type="compositionally biased region" description="Polar residues" evidence="1">
    <location>
        <begin position="568"/>
        <end position="581"/>
    </location>
</feature>
<dbReference type="EMBL" id="KE145367">
    <property type="protein sequence ID" value="EPE29897.1"/>
    <property type="molecule type" value="Genomic_DNA"/>
</dbReference>
<protein>
    <submittedName>
        <fullName evidence="2">Uncharacterized protein</fullName>
    </submittedName>
</protein>
<sequence length="662" mass="74039">MNGRSQGKHLTRRELSRRREQSVNQAQPAQRQQQPVRRATENIHWGLKVPGRPPTPSDGAAQSYRRVGNVSRQQMVRYDNGTCIQFGLDDRILDFHPESHTPFREQHLLIDNTIREIKAVRQSHPGDQSDPFEHFRSHEAPEKDVTYVEMNAQSGGLYVQVPSYYASVHDTISLYKTAVSLDGERSSTPPANEDSRYGVVCPPSEPVYKYNNTPEPATTASSAEAKGGNSRSRRKERRSAQAILRRKMLREQQQRAAGIIPPGNADLKSSTATANVTGSDVAPATTTQMYSEEALKDINMQLAEQEEMRRRKVEEQTVTVTNEQFDKAMEMHAKKHTAQSALNELQHPAFEQNFRMEESRRQSQVELSQDRNQNIARNPNIARNQNITRNQNIARIQSGSRYQNSARVPGDARLSGGARHPGDARLYGEARYHNEAQDHLTDYYLRQASRASEEVYRGSTAVGSFFPLMPHMNANPGNVYEFANLNNEYARQQNQTQPFQPENLTERLRALEEPDYSREVSPFEQVSRRPSSIQAGDINNPDLAFSLSALRLGSAPIPRAPQFINSPFSNNSPFAPQSNNGAFRPPPIGRMTSASSAVTSGSDSPLVPHPAIWSPLPNGSRPGGDVRGRAAGQRLFERGGSLAPPTPDHFPVDRRSASEDRH</sequence>
<gene>
    <name evidence="2" type="ORF">GLAREA_01057</name>
</gene>
<feature type="region of interest" description="Disordered" evidence="1">
    <location>
        <begin position="512"/>
        <end position="538"/>
    </location>
</feature>
<feature type="compositionally biased region" description="Low complexity" evidence="1">
    <location>
        <begin position="25"/>
        <end position="37"/>
    </location>
</feature>
<dbReference type="Proteomes" id="UP000016922">
    <property type="component" value="Unassembled WGS sequence"/>
</dbReference>
<evidence type="ECO:0000256" key="1">
    <source>
        <dbReference type="SAM" id="MobiDB-lite"/>
    </source>
</evidence>
<feature type="compositionally biased region" description="Basic and acidic residues" evidence="1">
    <location>
        <begin position="12"/>
        <end position="21"/>
    </location>
</feature>
<feature type="compositionally biased region" description="Basic and acidic residues" evidence="1">
    <location>
        <begin position="650"/>
        <end position="662"/>
    </location>
</feature>
<accession>S3CU21</accession>
<feature type="region of interest" description="Disordered" evidence="1">
    <location>
        <begin position="209"/>
        <end position="240"/>
    </location>
</feature>
<feature type="compositionally biased region" description="Low complexity" evidence="1">
    <location>
        <begin position="592"/>
        <end position="604"/>
    </location>
</feature>
<dbReference type="KEGG" id="glz:GLAREA_01057"/>
<organism evidence="2 3">
    <name type="scientific">Glarea lozoyensis (strain ATCC 20868 / MF5171)</name>
    <dbReference type="NCBI Taxonomy" id="1116229"/>
    <lineage>
        <taxon>Eukaryota</taxon>
        <taxon>Fungi</taxon>
        <taxon>Dikarya</taxon>
        <taxon>Ascomycota</taxon>
        <taxon>Pezizomycotina</taxon>
        <taxon>Leotiomycetes</taxon>
        <taxon>Helotiales</taxon>
        <taxon>Helotiaceae</taxon>
        <taxon>Glarea</taxon>
    </lineage>
</organism>
<evidence type="ECO:0000313" key="2">
    <source>
        <dbReference type="EMBL" id="EPE29897.1"/>
    </source>
</evidence>
<dbReference type="RefSeq" id="XP_008084006.1">
    <property type="nucleotide sequence ID" value="XM_008085815.1"/>
</dbReference>
<evidence type="ECO:0000313" key="3">
    <source>
        <dbReference type="Proteomes" id="UP000016922"/>
    </source>
</evidence>
<reference evidence="2 3" key="1">
    <citation type="journal article" date="2013" name="BMC Genomics">
        <title>Genomics-driven discovery of the pneumocandin biosynthetic gene cluster in the fungus Glarea lozoyensis.</title>
        <authorList>
            <person name="Chen L."/>
            <person name="Yue Q."/>
            <person name="Zhang X."/>
            <person name="Xiang M."/>
            <person name="Wang C."/>
            <person name="Li S."/>
            <person name="Che Y."/>
            <person name="Ortiz-Lopez F.J."/>
            <person name="Bills G.F."/>
            <person name="Liu X."/>
            <person name="An Z."/>
        </authorList>
    </citation>
    <scope>NUCLEOTIDE SEQUENCE [LARGE SCALE GENOMIC DNA]</scope>
    <source>
        <strain evidence="3">ATCC 20868 / MF5171</strain>
    </source>
</reference>
<feature type="region of interest" description="Disordered" evidence="1">
    <location>
        <begin position="400"/>
        <end position="419"/>
    </location>
</feature>
<feature type="region of interest" description="Disordered" evidence="1">
    <location>
        <begin position="1"/>
        <end position="62"/>
    </location>
</feature>
<dbReference type="HOGENOM" id="CLU_463838_0_0_1"/>
<dbReference type="AlphaFoldDB" id="S3CU21"/>
<feature type="compositionally biased region" description="Polar residues" evidence="1">
    <location>
        <begin position="210"/>
        <end position="222"/>
    </location>
</feature>
<dbReference type="GeneID" id="19460115"/>
<proteinExistence type="predicted"/>
<feature type="region of interest" description="Disordered" evidence="1">
    <location>
        <begin position="568"/>
        <end position="662"/>
    </location>
</feature>
<dbReference type="OrthoDB" id="3550918at2759"/>
<keyword evidence="3" id="KW-1185">Reference proteome</keyword>
<feature type="compositionally biased region" description="Basic residues" evidence="1">
    <location>
        <begin position="1"/>
        <end position="11"/>
    </location>
</feature>